<dbReference type="NCBIfam" id="TIGR03509">
    <property type="entry name" value="OMP_MtrB_PioB"/>
    <property type="match status" value="1"/>
</dbReference>
<dbReference type="Gene3D" id="2.40.170.20">
    <property type="entry name" value="TonB-dependent receptor, beta-barrel domain"/>
    <property type="match status" value="1"/>
</dbReference>
<evidence type="ECO:0000256" key="4">
    <source>
        <dbReference type="SAM" id="SignalP"/>
    </source>
</evidence>
<dbReference type="Proteomes" id="UP000000753">
    <property type="component" value="Chromosome"/>
</dbReference>
<dbReference type="InterPro" id="IPR036942">
    <property type="entry name" value="Beta-barrel_TonB_sf"/>
</dbReference>
<keyword evidence="3" id="KW-0998">Cell outer membrane</keyword>
<evidence type="ECO:0000256" key="3">
    <source>
        <dbReference type="ARBA" id="ARBA00023237"/>
    </source>
</evidence>
<feature type="chain" id="PRO_5002866859" evidence="4">
    <location>
        <begin position="32"/>
        <end position="707"/>
    </location>
</feature>
<evidence type="ECO:0000256" key="2">
    <source>
        <dbReference type="ARBA" id="ARBA00023136"/>
    </source>
</evidence>
<comment type="subcellular location">
    <subcellularLocation>
        <location evidence="1">Cell outer membrane</location>
    </subcellularLocation>
</comment>
<evidence type="ECO:0000256" key="1">
    <source>
        <dbReference type="ARBA" id="ARBA00004442"/>
    </source>
</evidence>
<sequence>MMKSIQFHINKPLQLSLIAMAVSASITSVHATGYGVQNANRDNAKIEKWECKRCVSSAGFNGTVGIGAAYNDGSDIHVGNTTGTDTDGAVGHIEADLNYQSEDGYQTNLTADKLGYDTGSAAIETGRKGQYTIALGYRGLASYDTNAALTPYMNSGDQLFLPDNWQTGATTGQMSTLNDDISDTALKTQRDRFLLEADYKGSFYKADISYQHEKREGKRTFSGNILTNSAMLAQPIDDTTDEFGAKIYFNGKGWLVGIDSSFSQYKNDHQAVNWESAFTPTFGAAYEGQSAAAPDNKAYRVGANAQLNGNGHQVLMNLSVASFTQDQAFLPATINGPSPALPISSLDGQVDTTDMKLKYTGRPARGFSVSARYDYSDRDNKTTLHTYPQVITDSYFAGSAINPEYDRTKQFVDVGAKYRFNRSVYIDGGYRYDHNDYSDLDRDSLQQNSLYAKLNYRISPAWSAWLKAEASDRTGSTYKAVTTTSSPSNPYLRKSYLADRQRQQYKLNVAYSGSTAFSASANLRASFDDYKDTEIGLTRVDTQGYDISANYIISENFNLNAYLNQDWRDSDQAGSSNFGLANWFANTDEQSTLVGAGLNYQNLLDSKLNLGLDYSYADGQSDTNVIQGITSPYGDYFSEKHNINAFAKYQLAEKMALRFDWIFENYEDADWLNQGLSVDSIPNVLTFGDLSHDYNAHYFGLTFSYQM</sequence>
<name>B8CRG9_SHEPW</name>
<dbReference type="Pfam" id="PF11854">
    <property type="entry name" value="MtrB_PioB"/>
    <property type="match status" value="1"/>
</dbReference>
<dbReference type="AlphaFoldDB" id="B8CRG9"/>
<dbReference type="EMBL" id="CP000472">
    <property type="protein sequence ID" value="ACJ29977.1"/>
    <property type="molecule type" value="Genomic_DNA"/>
</dbReference>
<accession>B8CRG9</accession>
<reference evidence="5 6" key="1">
    <citation type="journal article" date="2008" name="PLoS ONE">
        <title>Environmental adaptation: genomic analysis of the piezotolerant and psychrotolerant deep-sea iron reducing bacterium Shewanella piezotolerans WP3.</title>
        <authorList>
            <person name="Wang F."/>
            <person name="Wang J."/>
            <person name="Jian H."/>
            <person name="Zhang B."/>
            <person name="Li S."/>
            <person name="Wang F."/>
            <person name="Zeng X."/>
            <person name="Gao L."/>
            <person name="Bartlett D.H."/>
            <person name="Yu J."/>
            <person name="Hu S."/>
            <person name="Xiao X."/>
        </authorList>
    </citation>
    <scope>NUCLEOTIDE SEQUENCE [LARGE SCALE GENOMIC DNA]</scope>
    <source>
        <strain evidence="6">WP3 / JCM 13877</strain>
    </source>
</reference>
<evidence type="ECO:0000313" key="6">
    <source>
        <dbReference type="Proteomes" id="UP000000753"/>
    </source>
</evidence>
<evidence type="ECO:0000313" key="5">
    <source>
        <dbReference type="EMBL" id="ACJ29977.1"/>
    </source>
</evidence>
<dbReference type="STRING" id="225849.swp_3273"/>
<dbReference type="SUPFAM" id="SSF56935">
    <property type="entry name" value="Porins"/>
    <property type="match status" value="1"/>
</dbReference>
<keyword evidence="2" id="KW-0472">Membrane</keyword>
<keyword evidence="4" id="KW-0732">Signal</keyword>
<dbReference type="HOGENOM" id="CLU_024976_0_0_6"/>
<keyword evidence="6" id="KW-1185">Reference proteome</keyword>
<feature type="signal peptide" evidence="4">
    <location>
        <begin position="1"/>
        <end position="31"/>
    </location>
</feature>
<dbReference type="GO" id="GO:0009279">
    <property type="term" value="C:cell outer membrane"/>
    <property type="evidence" value="ECO:0007669"/>
    <property type="project" value="UniProtKB-SubCell"/>
</dbReference>
<dbReference type="InterPro" id="IPR020016">
    <property type="entry name" value="Decahaem-assoc_OM_MtrB/PioB"/>
</dbReference>
<dbReference type="KEGG" id="swp:swp_3273"/>
<proteinExistence type="predicted"/>
<dbReference type="eggNOG" id="COG3637">
    <property type="taxonomic scope" value="Bacteria"/>
</dbReference>
<dbReference type="RefSeq" id="WP_020913327.1">
    <property type="nucleotide sequence ID" value="NC_011566.1"/>
</dbReference>
<gene>
    <name evidence="5" type="ordered locus">swp_3273</name>
</gene>
<dbReference type="eggNOG" id="COG2067">
    <property type="taxonomic scope" value="Bacteria"/>
</dbReference>
<protein>
    <submittedName>
        <fullName evidence="5">Outer membrane protein, putative</fullName>
    </submittedName>
</protein>
<organism evidence="5 6">
    <name type="scientific">Shewanella piezotolerans (strain WP3 / JCM 13877)</name>
    <dbReference type="NCBI Taxonomy" id="225849"/>
    <lineage>
        <taxon>Bacteria</taxon>
        <taxon>Pseudomonadati</taxon>
        <taxon>Pseudomonadota</taxon>
        <taxon>Gammaproteobacteria</taxon>
        <taxon>Alteromonadales</taxon>
        <taxon>Shewanellaceae</taxon>
        <taxon>Shewanella</taxon>
    </lineage>
</organism>